<accession>A0A3E5BDU9</accession>
<keyword evidence="1" id="KW-0812">Transmembrane</keyword>
<dbReference type="EMBL" id="QSUL01000006">
    <property type="protein sequence ID" value="RGN35782.1"/>
    <property type="molecule type" value="Genomic_DNA"/>
</dbReference>
<proteinExistence type="inferred from homology"/>
<name>A0A3E5BDU9_9BACE</name>
<evidence type="ECO:0000259" key="3">
    <source>
        <dbReference type="Pfam" id="PF07715"/>
    </source>
</evidence>
<comment type="subcellular location">
    <subcellularLocation>
        <location evidence="1">Cell outer membrane</location>
        <topology evidence="1">Multi-pass membrane protein</topology>
    </subcellularLocation>
</comment>
<dbReference type="InterPro" id="IPR039426">
    <property type="entry name" value="TonB-dep_rcpt-like"/>
</dbReference>
<dbReference type="InterPro" id="IPR012910">
    <property type="entry name" value="Plug_dom"/>
</dbReference>
<dbReference type="Proteomes" id="UP000260983">
    <property type="component" value="Unassembled WGS sequence"/>
</dbReference>
<dbReference type="GO" id="GO:0009279">
    <property type="term" value="C:cell outer membrane"/>
    <property type="evidence" value="ECO:0007669"/>
    <property type="project" value="UniProtKB-SubCell"/>
</dbReference>
<reference evidence="4 5" key="1">
    <citation type="submission" date="2018-08" db="EMBL/GenBank/DDBJ databases">
        <title>A genome reference for cultivated species of the human gut microbiota.</title>
        <authorList>
            <person name="Zou Y."/>
            <person name="Xue W."/>
            <person name="Luo G."/>
        </authorList>
    </citation>
    <scope>NUCLEOTIDE SEQUENCE [LARGE SCALE GENOMIC DNA]</scope>
    <source>
        <strain evidence="4 5">OM05-15BH</strain>
    </source>
</reference>
<evidence type="ECO:0000313" key="4">
    <source>
        <dbReference type="EMBL" id="RGN35782.1"/>
    </source>
</evidence>
<keyword evidence="1" id="KW-0472">Membrane</keyword>
<dbReference type="PROSITE" id="PS52016">
    <property type="entry name" value="TONB_DEPENDENT_REC_3"/>
    <property type="match status" value="1"/>
</dbReference>
<protein>
    <recommendedName>
        <fullName evidence="3">TonB-dependent receptor plug domain-containing protein</fullName>
    </recommendedName>
</protein>
<evidence type="ECO:0000256" key="1">
    <source>
        <dbReference type="PROSITE-ProRule" id="PRU01360"/>
    </source>
</evidence>
<keyword evidence="1" id="KW-0998">Cell outer membrane</keyword>
<dbReference type="SUPFAM" id="SSF56935">
    <property type="entry name" value="Porins"/>
    <property type="match status" value="1"/>
</dbReference>
<comment type="caution">
    <text evidence="4">The sequence shown here is derived from an EMBL/GenBank/DDBJ whole genome shotgun (WGS) entry which is preliminary data.</text>
</comment>
<evidence type="ECO:0000256" key="2">
    <source>
        <dbReference type="SAM" id="SignalP"/>
    </source>
</evidence>
<keyword evidence="2" id="KW-0732">Signal</keyword>
<feature type="signal peptide" evidence="2">
    <location>
        <begin position="1"/>
        <end position="20"/>
    </location>
</feature>
<dbReference type="AlphaFoldDB" id="A0A3E5BDU9"/>
<gene>
    <name evidence="4" type="ORF">DXB65_09630</name>
</gene>
<feature type="chain" id="PRO_5017746384" description="TonB-dependent receptor plug domain-containing protein" evidence="2">
    <location>
        <begin position="21"/>
        <end position="223"/>
    </location>
</feature>
<comment type="similarity">
    <text evidence="1">Belongs to the TonB-dependent receptor family.</text>
</comment>
<keyword evidence="1" id="KW-1134">Transmembrane beta strand</keyword>
<dbReference type="Gene3D" id="2.170.130.10">
    <property type="entry name" value="TonB-dependent receptor, plug domain"/>
    <property type="match status" value="1"/>
</dbReference>
<evidence type="ECO:0000313" key="5">
    <source>
        <dbReference type="Proteomes" id="UP000260983"/>
    </source>
</evidence>
<organism evidence="4 5">
    <name type="scientific">Bacteroides oleiciplenus</name>
    <dbReference type="NCBI Taxonomy" id="626931"/>
    <lineage>
        <taxon>Bacteria</taxon>
        <taxon>Pseudomonadati</taxon>
        <taxon>Bacteroidota</taxon>
        <taxon>Bacteroidia</taxon>
        <taxon>Bacteroidales</taxon>
        <taxon>Bacteroidaceae</taxon>
        <taxon>Bacteroides</taxon>
    </lineage>
</organism>
<feature type="domain" description="TonB-dependent receptor plug" evidence="3">
    <location>
        <begin position="120"/>
        <end position="217"/>
    </location>
</feature>
<keyword evidence="1" id="KW-0813">Transport</keyword>
<dbReference type="InterPro" id="IPR037066">
    <property type="entry name" value="Plug_dom_sf"/>
</dbReference>
<dbReference type="RefSeq" id="WP_009131370.1">
    <property type="nucleotide sequence ID" value="NZ_CABKRN010000004.1"/>
</dbReference>
<dbReference type="Pfam" id="PF07715">
    <property type="entry name" value="Plug"/>
    <property type="match status" value="1"/>
</dbReference>
<sequence>MKHRIFIVFIVLFTALTSWAQESVTGVILDSKGKPAKRIKMLLKGRMKMTTSSSKGTFELKNVKEGDTLYVYPNRKLMTAVPMLGSPTCTIHLGENSLRYAYESKTIICMYKVIPKPTYNSNIITYEQIQQLDANNLVDLLRGRIAGLQIDYSDGKMKATIRGGSSFSLNTEPLFIISGAEYNSLEEANNSVAVKDIREVEVKKDGSEYGMKGANGVIIIRTK</sequence>